<comment type="caution">
    <text evidence="3">The sequence shown here is derived from an EMBL/GenBank/DDBJ whole genome shotgun (WGS) entry which is preliminary data.</text>
</comment>
<keyword evidence="4" id="KW-1185">Reference proteome</keyword>
<feature type="region of interest" description="Disordered" evidence="2">
    <location>
        <begin position="437"/>
        <end position="485"/>
    </location>
</feature>
<feature type="coiled-coil region" evidence="1">
    <location>
        <begin position="630"/>
        <end position="670"/>
    </location>
</feature>
<reference evidence="3 4" key="1">
    <citation type="submission" date="2017-05" db="EMBL/GenBank/DDBJ databases">
        <title>Draft genome sequence of Elsinoe australis.</title>
        <authorList>
            <person name="Cheng Q."/>
        </authorList>
    </citation>
    <scope>NUCLEOTIDE SEQUENCE [LARGE SCALE GENOMIC DNA]</scope>
    <source>
        <strain evidence="3 4">NL1</strain>
    </source>
</reference>
<proteinExistence type="predicted"/>
<dbReference type="PANTHER" id="PTHR15154:SF2">
    <property type="entry name" value="HAMARTIN"/>
    <property type="match status" value="1"/>
</dbReference>
<name>A0A2P7YQ43_9PEZI</name>
<dbReference type="OrthoDB" id="6022054at2759"/>
<organism evidence="3 4">
    <name type="scientific">Elsinoe australis</name>
    <dbReference type="NCBI Taxonomy" id="40998"/>
    <lineage>
        <taxon>Eukaryota</taxon>
        <taxon>Fungi</taxon>
        <taxon>Dikarya</taxon>
        <taxon>Ascomycota</taxon>
        <taxon>Pezizomycotina</taxon>
        <taxon>Dothideomycetes</taxon>
        <taxon>Dothideomycetidae</taxon>
        <taxon>Myriangiales</taxon>
        <taxon>Elsinoaceae</taxon>
        <taxon>Elsinoe</taxon>
    </lineage>
</organism>
<evidence type="ECO:0000313" key="4">
    <source>
        <dbReference type="Proteomes" id="UP000243723"/>
    </source>
</evidence>
<keyword evidence="1" id="KW-0175">Coiled coil</keyword>
<dbReference type="SUPFAM" id="SSF48371">
    <property type="entry name" value="ARM repeat"/>
    <property type="match status" value="1"/>
</dbReference>
<dbReference type="Proteomes" id="UP000243723">
    <property type="component" value="Unassembled WGS sequence"/>
</dbReference>
<sequence>MSGSSSDTVSLLSKTFAQAEISHDSLHHLRQALDTFAEKHKDPEETQSPKVQEELRKLYNDHVEADAPKLEAFMLSLTALEPYLRTTGDLQPWFDIVISTVVDLQGNKRSLLQQTQDFVVTCVSFDKDEKDAEERSKTCGTFMSKLIDAYLKRTERLLKGDLTSDVRSQNRSQQQMQAMLMEVGRRHPQELFHCLEQPLTTPSTRFHTLQLMCAWLKSQQAHLDVIANTQVVDVLLKCLMNDRSTVMVSVALQCLLMLLPHIPAIVSSELPRLFLIYSRCLCWEKFSTTSSKAQRDLVTDDRLVNGSDDEQEEPFAIDPAWQIVASVPDALESAAPELLTYFTYLYGLYPVNFMSYVRKPRKYLKQINFPGAEHFDLDQNIIRKRTEQFQRAHLLHPSFFNMTAEEEITDSRWLKAEPSEVVAECLGLYSGNQPIPQSPGPAPISKLPALPDSPTMSSRPAPFSPIRLMSPNQDAEPPVSPTTSALAGSIEPLTKASSVLNSDASFLQRELLVMRNELNFERYLKQQHVAAIGQLKRERIKAVTVEAETSSLYNANKRLQKKLDEANKFNEKLQKETQSRKTHARQSEDQLNAKIRTLRSGLADQAALETSLKKASGDIEILRELLSTSEARETRALARLEAQTEQLKEVETRKAEIAALKRELQAYTDREHDAGDMRAENELIKRDLEMTKSMVESRDQERERSKKAFQSKIAGLESRLASSNIDGISSADQTQKALEESQAKVESIQRAWTETTQELQQLKLKYNDLIASNVSRANVDGSSSPVPFQAQDQQLWQGPPVGATYGQVDGYGRTLPMAVNGHGSSYPANRPLRQEAFDARLQQNYSPLSRSEGSSTHGGGVFLPGGWETTMATGSLPGSYIGGDNYSMVSGSIKSGERPRESSSAFSTASEGSSLKSRDKITANSQVRVFGRGGAQNIKIKPKGNGEGTEKAGKKAMNFFKGLNN</sequence>
<dbReference type="InterPro" id="IPR007483">
    <property type="entry name" value="Hamartin"/>
</dbReference>
<dbReference type="InterPro" id="IPR016024">
    <property type="entry name" value="ARM-type_fold"/>
</dbReference>
<dbReference type="GO" id="GO:0033596">
    <property type="term" value="C:TSC1-TSC2 complex"/>
    <property type="evidence" value="ECO:0007669"/>
    <property type="project" value="TreeGrafter"/>
</dbReference>
<dbReference type="STRING" id="40998.A0A2P7YQ43"/>
<evidence type="ECO:0000313" key="3">
    <source>
        <dbReference type="EMBL" id="PSK38056.1"/>
    </source>
</evidence>
<dbReference type="Pfam" id="PF04388">
    <property type="entry name" value="Hamartin"/>
    <property type="match status" value="2"/>
</dbReference>
<gene>
    <name evidence="3" type="ORF">B9Z65_1247</name>
</gene>
<dbReference type="AlphaFoldDB" id="A0A2P7YQ43"/>
<evidence type="ECO:0000256" key="1">
    <source>
        <dbReference type="SAM" id="Coils"/>
    </source>
</evidence>
<dbReference type="EMBL" id="NHZQ01000404">
    <property type="protein sequence ID" value="PSK38056.1"/>
    <property type="molecule type" value="Genomic_DNA"/>
</dbReference>
<feature type="compositionally biased region" description="Low complexity" evidence="2">
    <location>
        <begin position="902"/>
        <end position="914"/>
    </location>
</feature>
<dbReference type="GO" id="GO:0032007">
    <property type="term" value="P:negative regulation of TOR signaling"/>
    <property type="evidence" value="ECO:0007669"/>
    <property type="project" value="TreeGrafter"/>
</dbReference>
<protein>
    <submittedName>
        <fullName evidence="3">Tuberous sclerosis 1</fullName>
    </submittedName>
</protein>
<dbReference type="GO" id="GO:0051726">
    <property type="term" value="P:regulation of cell cycle"/>
    <property type="evidence" value="ECO:0007669"/>
    <property type="project" value="TreeGrafter"/>
</dbReference>
<dbReference type="PANTHER" id="PTHR15154">
    <property type="entry name" value="HAMARTIN"/>
    <property type="match status" value="1"/>
</dbReference>
<evidence type="ECO:0000256" key="2">
    <source>
        <dbReference type="SAM" id="MobiDB-lite"/>
    </source>
</evidence>
<accession>A0A2P7YQ43</accession>
<feature type="region of interest" description="Disordered" evidence="2">
    <location>
        <begin position="891"/>
        <end position="965"/>
    </location>
</feature>